<sequence length="286" mass="30737">MLPAQSGPREQQVLALPPLPQLWGGGRCPAPRQQGQGLGQHLRASRAGAGLGGCNEGFKTLLGEASKLPAHHQPACGHHVVPGSVPCPVPGGDCNYQLWLGRHNLFEHEDTAQFVQVSDSFPHPEFNLSLLKNYTRLPGEDYSHDLMLLRLAEPAQITDAVRVLDLPTQEPQLGSTCYASGWGSVEPDKFVYPDDLQCVDVELLSNDICAKAHSQKVTEFMLCAGQLEGGKDTCAGDSGGPLICDGMLQGITSWGHIPCGSPNMPAVYTKVISHLEWIKETMAANS</sequence>
<dbReference type="Proteomes" id="UP000008912">
    <property type="component" value="Unassembled WGS sequence"/>
</dbReference>
<keyword evidence="2" id="KW-1015">Disulfide bond</keyword>
<dbReference type="InterPro" id="IPR043504">
    <property type="entry name" value="Peptidase_S1_PA_chymotrypsin"/>
</dbReference>
<dbReference type="FunCoup" id="A0A7N5JNT6">
    <property type="interactions" value="13"/>
</dbReference>
<proteinExistence type="predicted"/>
<gene>
    <name evidence="4" type="primary">KLK1</name>
</gene>
<organism evidence="4 5">
    <name type="scientific">Ailuropoda melanoleuca</name>
    <name type="common">Giant panda</name>
    <dbReference type="NCBI Taxonomy" id="9646"/>
    <lineage>
        <taxon>Eukaryota</taxon>
        <taxon>Metazoa</taxon>
        <taxon>Chordata</taxon>
        <taxon>Craniata</taxon>
        <taxon>Vertebrata</taxon>
        <taxon>Euteleostomi</taxon>
        <taxon>Mammalia</taxon>
        <taxon>Eutheria</taxon>
        <taxon>Laurasiatheria</taxon>
        <taxon>Carnivora</taxon>
        <taxon>Caniformia</taxon>
        <taxon>Ursidae</taxon>
        <taxon>Ailuropoda</taxon>
    </lineage>
</organism>
<keyword evidence="5" id="KW-1185">Reference proteome</keyword>
<dbReference type="PROSITE" id="PS50240">
    <property type="entry name" value="TRYPSIN_DOM"/>
    <property type="match status" value="1"/>
</dbReference>
<dbReference type="GO" id="GO:0003073">
    <property type="term" value="P:regulation of systemic arterial blood pressure"/>
    <property type="evidence" value="ECO:0007669"/>
    <property type="project" value="TreeGrafter"/>
</dbReference>
<dbReference type="GO" id="GO:0030141">
    <property type="term" value="C:secretory granule"/>
    <property type="evidence" value="ECO:0007669"/>
    <property type="project" value="TreeGrafter"/>
</dbReference>
<dbReference type="PANTHER" id="PTHR24271:SF47">
    <property type="entry name" value="KALLIKREIN-1"/>
    <property type="match status" value="1"/>
</dbReference>
<dbReference type="GeneTree" id="ENSGT01020000230389"/>
<dbReference type="InterPro" id="IPR009003">
    <property type="entry name" value="Peptidase_S1_PA"/>
</dbReference>
<reference evidence="4" key="2">
    <citation type="submission" date="2025-08" db="UniProtKB">
        <authorList>
            <consortium name="Ensembl"/>
        </authorList>
    </citation>
    <scope>IDENTIFICATION</scope>
</reference>
<reference evidence="4 5" key="1">
    <citation type="journal article" date="2010" name="Nature">
        <title>The sequence and de novo assembly of the giant panda genome.</title>
        <authorList>
            <person name="Li R."/>
            <person name="Fan W."/>
            <person name="Tian G."/>
            <person name="Zhu H."/>
            <person name="He L."/>
            <person name="Cai J."/>
            <person name="Huang Q."/>
            <person name="Cai Q."/>
            <person name="Li B."/>
            <person name="Bai Y."/>
            <person name="Zhang Z."/>
            <person name="Zhang Y."/>
            <person name="Wang W."/>
            <person name="Li J."/>
            <person name="Wei F."/>
            <person name="Li H."/>
            <person name="Jian M."/>
            <person name="Li J."/>
            <person name="Zhang Z."/>
            <person name="Nielsen R."/>
            <person name="Li D."/>
            <person name="Gu W."/>
            <person name="Yang Z."/>
            <person name="Xuan Z."/>
            <person name="Ryder O.A."/>
            <person name="Leung F.C."/>
            <person name="Zhou Y."/>
            <person name="Cao J."/>
            <person name="Sun X."/>
            <person name="Fu Y."/>
            <person name="Fang X."/>
            <person name="Guo X."/>
            <person name="Wang B."/>
            <person name="Hou R."/>
            <person name="Shen F."/>
            <person name="Mu B."/>
            <person name="Ni P."/>
            <person name="Lin R."/>
            <person name="Qian W."/>
            <person name="Wang G."/>
            <person name="Yu C."/>
            <person name="Nie W."/>
            <person name="Wang J."/>
            <person name="Wu Z."/>
            <person name="Liang H."/>
            <person name="Min J."/>
            <person name="Wu Q."/>
            <person name="Cheng S."/>
            <person name="Ruan J."/>
            <person name="Wang M."/>
            <person name="Shi Z."/>
            <person name="Wen M."/>
            <person name="Liu B."/>
            <person name="Ren X."/>
            <person name="Zheng H."/>
            <person name="Dong D."/>
            <person name="Cook K."/>
            <person name="Shan G."/>
            <person name="Zhang H."/>
            <person name="Kosiol C."/>
            <person name="Xie X."/>
            <person name="Lu Z."/>
            <person name="Zheng H."/>
            <person name="Li Y."/>
            <person name="Steiner C.C."/>
            <person name="Lam T.T."/>
            <person name="Lin S."/>
            <person name="Zhang Q."/>
            <person name="Li G."/>
            <person name="Tian J."/>
            <person name="Gong T."/>
            <person name="Liu H."/>
            <person name="Zhang D."/>
            <person name="Fang L."/>
            <person name="Ye C."/>
            <person name="Zhang J."/>
            <person name="Hu W."/>
            <person name="Xu A."/>
            <person name="Ren Y."/>
            <person name="Zhang G."/>
            <person name="Bruford M.W."/>
            <person name="Li Q."/>
            <person name="Ma L."/>
            <person name="Guo Y."/>
            <person name="An N."/>
            <person name="Hu Y."/>
            <person name="Zheng Y."/>
            <person name="Shi Y."/>
            <person name="Li Z."/>
            <person name="Liu Q."/>
            <person name="Chen Y."/>
            <person name="Zhao J."/>
            <person name="Qu N."/>
            <person name="Zhao S."/>
            <person name="Tian F."/>
            <person name="Wang X."/>
            <person name="Wang H."/>
            <person name="Xu L."/>
            <person name="Liu X."/>
            <person name="Vinar T."/>
            <person name="Wang Y."/>
            <person name="Lam T.W."/>
            <person name="Yiu S.M."/>
            <person name="Liu S."/>
            <person name="Zhang H."/>
            <person name="Li D."/>
            <person name="Huang Y."/>
            <person name="Wang X."/>
            <person name="Yang G."/>
            <person name="Jiang Z."/>
            <person name="Wang J."/>
            <person name="Qin N."/>
            <person name="Li L."/>
            <person name="Li J."/>
            <person name="Bolund L."/>
            <person name="Kristiansen K."/>
            <person name="Wong G.K."/>
            <person name="Olson M."/>
            <person name="Zhang X."/>
            <person name="Li S."/>
            <person name="Yang H."/>
            <person name="Wang J."/>
            <person name="Wang J."/>
        </authorList>
    </citation>
    <scope>NUCLEOTIDE SEQUENCE [LARGE SCALE GENOMIC DNA]</scope>
</reference>
<protein>
    <submittedName>
        <fullName evidence="4">Kallikrein 1</fullName>
    </submittedName>
</protein>
<dbReference type="PRINTS" id="PR00722">
    <property type="entry name" value="CHYMOTRYPSIN"/>
</dbReference>
<evidence type="ECO:0000256" key="1">
    <source>
        <dbReference type="ARBA" id="ARBA00022729"/>
    </source>
</evidence>
<keyword evidence="1" id="KW-0732">Signal</keyword>
<dbReference type="InterPro" id="IPR001254">
    <property type="entry name" value="Trypsin_dom"/>
</dbReference>
<dbReference type="InParanoid" id="A0A7N5JNT6"/>
<evidence type="ECO:0000256" key="2">
    <source>
        <dbReference type="ARBA" id="ARBA00023157"/>
    </source>
</evidence>
<dbReference type="GO" id="GO:0004252">
    <property type="term" value="F:serine-type endopeptidase activity"/>
    <property type="evidence" value="ECO:0007669"/>
    <property type="project" value="InterPro"/>
</dbReference>
<dbReference type="AlphaFoldDB" id="A0A7N5JNT6"/>
<evidence type="ECO:0000259" key="3">
    <source>
        <dbReference type="PROSITE" id="PS50240"/>
    </source>
</evidence>
<evidence type="ECO:0000313" key="5">
    <source>
        <dbReference type="Proteomes" id="UP000008912"/>
    </source>
</evidence>
<dbReference type="GO" id="GO:0031638">
    <property type="term" value="P:zymogen activation"/>
    <property type="evidence" value="ECO:0007669"/>
    <property type="project" value="TreeGrafter"/>
</dbReference>
<dbReference type="PANTHER" id="PTHR24271">
    <property type="entry name" value="KALLIKREIN-RELATED"/>
    <property type="match status" value="1"/>
</dbReference>
<evidence type="ECO:0000313" key="4">
    <source>
        <dbReference type="Ensembl" id="ENSAMEP00000028214.1"/>
    </source>
</evidence>
<dbReference type="PROSITE" id="PS00135">
    <property type="entry name" value="TRYPSIN_SER"/>
    <property type="match status" value="1"/>
</dbReference>
<dbReference type="InterPro" id="IPR001314">
    <property type="entry name" value="Peptidase_S1A"/>
</dbReference>
<dbReference type="Pfam" id="PF00089">
    <property type="entry name" value="Trypsin"/>
    <property type="match status" value="1"/>
</dbReference>
<reference evidence="4" key="3">
    <citation type="submission" date="2025-09" db="UniProtKB">
        <authorList>
            <consortium name="Ensembl"/>
        </authorList>
    </citation>
    <scope>IDENTIFICATION</scope>
</reference>
<dbReference type="InterPro" id="IPR033116">
    <property type="entry name" value="TRYPSIN_SER"/>
</dbReference>
<dbReference type="FunFam" id="2.40.10.10:FF:000042">
    <property type="entry name" value="Kallikrein 1-related peptidase C9"/>
    <property type="match status" value="1"/>
</dbReference>
<dbReference type="CDD" id="cd00190">
    <property type="entry name" value="Tryp_SPc"/>
    <property type="match status" value="1"/>
</dbReference>
<dbReference type="Ensembl" id="ENSAMET00000030125.1">
    <property type="protein sequence ID" value="ENSAMEP00000028214.1"/>
    <property type="gene ID" value="ENSAMEG00000014450.2"/>
</dbReference>
<name>A0A7N5JNT6_AILME</name>
<dbReference type="Gene3D" id="2.40.10.10">
    <property type="entry name" value="Trypsin-like serine proteases"/>
    <property type="match status" value="2"/>
</dbReference>
<feature type="domain" description="Peptidase S1" evidence="3">
    <location>
        <begin position="50"/>
        <end position="283"/>
    </location>
</feature>
<accession>A0A7N5JNT6</accession>
<dbReference type="SMART" id="SM00020">
    <property type="entry name" value="Tryp_SPc"/>
    <property type="match status" value="1"/>
</dbReference>
<dbReference type="SUPFAM" id="SSF50494">
    <property type="entry name" value="Trypsin-like serine proteases"/>
    <property type="match status" value="1"/>
</dbReference>